<gene>
    <name evidence="2" type="ORF">M9Y10_007647</name>
</gene>
<accession>A0ABR2J2W8</accession>
<evidence type="ECO:0000313" key="3">
    <source>
        <dbReference type="Proteomes" id="UP001470230"/>
    </source>
</evidence>
<keyword evidence="1" id="KW-0812">Transmembrane</keyword>
<sequence>MFFLLYCFGLSANPSEINPNEYLKHGITTKSEEKVGFITQFSNLHWSTENENDPPITLYITAKDVTSKKTISAQSYSYTNSAEFNEDKFGQFDLTSLKSSKIELLFQYEDLSKHAFSNEITFNVQKNETASIEIAMDGFPALTLTLTVYEGTYFNRYDTFSSFNDNIYLTDIPFDDTVYFLMTRHEKVTGPHVFNYFSDEAHIGDSNIGLYARKATYVLSIKNINYYSNTDNFNSSRFDFRTFLNISNQLIEVGSRQFYLEKKEYTPEELNLTYYNQKFTIQLETTPDVILEFTQHRPDDQIIRIRHTLGYDRLLEVTGQTDVCVNNSEYGYSITVHFDYLDSATFVIMPVDLEEGNNVSFLTRVSYADIGKEGEIEFKFKKGEKYVYLNLINEDEKLIGNYLYIILTAVHPLLFLSGEKQILPSDSPGEISVINWTDDTMGIVMERKTDSKEEQTIKTKFIISDDKEKALDFFKQDQKEENKEKWKKYLKIAIIVLIICIIISIIISIYCCCRKHNKQSKSDNGLLSL</sequence>
<reference evidence="2 3" key="1">
    <citation type="submission" date="2024-04" db="EMBL/GenBank/DDBJ databases">
        <title>Tritrichomonas musculus Genome.</title>
        <authorList>
            <person name="Alves-Ferreira E."/>
            <person name="Grigg M."/>
            <person name="Lorenzi H."/>
            <person name="Galac M."/>
        </authorList>
    </citation>
    <scope>NUCLEOTIDE SEQUENCE [LARGE SCALE GENOMIC DNA]</scope>
    <source>
        <strain evidence="2 3">EAF2021</strain>
    </source>
</reference>
<keyword evidence="1" id="KW-0472">Membrane</keyword>
<name>A0ABR2J2W8_9EUKA</name>
<comment type="caution">
    <text evidence="2">The sequence shown here is derived from an EMBL/GenBank/DDBJ whole genome shotgun (WGS) entry which is preliminary data.</text>
</comment>
<feature type="transmembrane region" description="Helical" evidence="1">
    <location>
        <begin position="489"/>
        <end position="510"/>
    </location>
</feature>
<keyword evidence="3" id="KW-1185">Reference proteome</keyword>
<dbReference type="Proteomes" id="UP001470230">
    <property type="component" value="Unassembled WGS sequence"/>
</dbReference>
<keyword evidence="1" id="KW-1133">Transmembrane helix</keyword>
<evidence type="ECO:0000313" key="2">
    <source>
        <dbReference type="EMBL" id="KAK8871901.1"/>
    </source>
</evidence>
<evidence type="ECO:0000256" key="1">
    <source>
        <dbReference type="SAM" id="Phobius"/>
    </source>
</evidence>
<dbReference type="EMBL" id="JAPFFF010000013">
    <property type="protein sequence ID" value="KAK8871901.1"/>
    <property type="molecule type" value="Genomic_DNA"/>
</dbReference>
<protein>
    <submittedName>
        <fullName evidence="2">Uncharacterized protein</fullName>
    </submittedName>
</protein>
<organism evidence="2 3">
    <name type="scientific">Tritrichomonas musculus</name>
    <dbReference type="NCBI Taxonomy" id="1915356"/>
    <lineage>
        <taxon>Eukaryota</taxon>
        <taxon>Metamonada</taxon>
        <taxon>Parabasalia</taxon>
        <taxon>Tritrichomonadida</taxon>
        <taxon>Tritrichomonadidae</taxon>
        <taxon>Tritrichomonas</taxon>
    </lineage>
</organism>
<proteinExistence type="predicted"/>